<accession>A0A6P2CG34</accession>
<reference evidence="1 2" key="1">
    <citation type="submission" date="2018-07" db="EMBL/GenBank/DDBJ databases">
        <title>Genome sequence of Rhodococcus rhodnii ATCC 35071 from Rhodnius prolixus.</title>
        <authorList>
            <person name="Patel V."/>
            <person name="Vogel K.J."/>
        </authorList>
    </citation>
    <scope>NUCLEOTIDE SEQUENCE [LARGE SCALE GENOMIC DNA]</scope>
    <source>
        <strain evidence="1 2">ATCC 35071</strain>
    </source>
</reference>
<organism evidence="1 2">
    <name type="scientific">Rhodococcus rhodnii</name>
    <dbReference type="NCBI Taxonomy" id="38312"/>
    <lineage>
        <taxon>Bacteria</taxon>
        <taxon>Bacillati</taxon>
        <taxon>Actinomycetota</taxon>
        <taxon>Actinomycetes</taxon>
        <taxon>Mycobacteriales</taxon>
        <taxon>Nocardiaceae</taxon>
        <taxon>Rhodococcus</taxon>
    </lineage>
</organism>
<name>A0A6P2CG34_9NOCA</name>
<gene>
    <name evidence="1" type="ORF">DW322_06330</name>
</gene>
<evidence type="ECO:0000313" key="2">
    <source>
        <dbReference type="Proteomes" id="UP000471120"/>
    </source>
</evidence>
<comment type="caution">
    <text evidence="1">The sequence shown here is derived from an EMBL/GenBank/DDBJ whole genome shotgun (WGS) entry which is preliminary data.</text>
</comment>
<dbReference type="AlphaFoldDB" id="A0A6P2CG34"/>
<dbReference type="RefSeq" id="WP_010837712.1">
    <property type="nucleotide sequence ID" value="NZ_QRCM01000001.1"/>
</dbReference>
<sequence length="60" mass="6660">MNSIPATSTTPCTHRWREASRHRTSEGVVVYWSCPCGEQGVTLRRMSDDVVTHVGRPASC</sequence>
<dbReference type="Proteomes" id="UP000471120">
    <property type="component" value="Unassembled WGS sequence"/>
</dbReference>
<dbReference type="EMBL" id="QRCM01000001">
    <property type="protein sequence ID" value="TXG89898.1"/>
    <property type="molecule type" value="Genomic_DNA"/>
</dbReference>
<evidence type="ECO:0000313" key="1">
    <source>
        <dbReference type="EMBL" id="TXG89898.1"/>
    </source>
</evidence>
<proteinExistence type="predicted"/>
<protein>
    <submittedName>
        <fullName evidence="1">Uncharacterized protein</fullName>
    </submittedName>
</protein>